<dbReference type="PIRSF" id="PIRSF000498">
    <property type="entry name" value="Riboflavin_syn_A"/>
    <property type="match status" value="1"/>
</dbReference>
<protein>
    <recommendedName>
        <fullName evidence="5 9">Riboflavin synthase</fullName>
        <ecNumber evidence="4 9">2.5.1.9</ecNumber>
    </recommendedName>
</protein>
<evidence type="ECO:0000256" key="9">
    <source>
        <dbReference type="NCBIfam" id="TIGR00187"/>
    </source>
</evidence>
<evidence type="ECO:0000256" key="7">
    <source>
        <dbReference type="ARBA" id="ARBA00022679"/>
    </source>
</evidence>
<dbReference type="Gene3D" id="2.40.30.20">
    <property type="match status" value="2"/>
</dbReference>
<keyword evidence="8" id="KW-0677">Repeat</keyword>
<evidence type="ECO:0000256" key="3">
    <source>
        <dbReference type="ARBA" id="ARBA00004887"/>
    </source>
</evidence>
<reference evidence="12" key="1">
    <citation type="submission" date="2022-12" db="EMBL/GenBank/DDBJ databases">
        <authorList>
            <person name="Bing R.G."/>
            <person name="Willard D.J."/>
            <person name="Manesh M.J.H."/>
            <person name="Laemthong T."/>
            <person name="Crosby J.R."/>
            <person name="Kelly R.M."/>
        </authorList>
    </citation>
    <scope>NUCLEOTIDE SEQUENCE</scope>
    <source>
        <strain evidence="12">DSM 8990</strain>
    </source>
</reference>
<comment type="pathway">
    <text evidence="3">Cofactor biosynthesis; riboflavin biosynthesis; riboflavin from 2-hydroxy-3-oxobutyl phosphate and 5-amino-6-(D-ribitylamino)uracil: step 2/2.</text>
</comment>
<evidence type="ECO:0000256" key="5">
    <source>
        <dbReference type="ARBA" id="ARBA00013950"/>
    </source>
</evidence>
<dbReference type="PANTHER" id="PTHR21098:SF12">
    <property type="entry name" value="RIBOFLAVIN SYNTHASE"/>
    <property type="match status" value="1"/>
</dbReference>
<dbReference type="Proteomes" id="UP001164909">
    <property type="component" value="Chromosome"/>
</dbReference>
<dbReference type="EMBL" id="CP113865">
    <property type="protein sequence ID" value="WAM34313.1"/>
    <property type="molecule type" value="Genomic_DNA"/>
</dbReference>
<proteinExistence type="predicted"/>
<name>A0ABY7BNA2_9FIRM</name>
<dbReference type="NCBIfam" id="TIGR00187">
    <property type="entry name" value="ribE"/>
    <property type="match status" value="1"/>
</dbReference>
<comment type="catalytic activity">
    <reaction evidence="1">
        <text>2 6,7-dimethyl-8-(1-D-ribityl)lumazine + H(+) = 5-amino-6-(D-ribitylamino)uracil + riboflavin</text>
        <dbReference type="Rhea" id="RHEA:20772"/>
        <dbReference type="ChEBI" id="CHEBI:15378"/>
        <dbReference type="ChEBI" id="CHEBI:15934"/>
        <dbReference type="ChEBI" id="CHEBI:57986"/>
        <dbReference type="ChEBI" id="CHEBI:58201"/>
        <dbReference type="EC" id="2.5.1.9"/>
    </reaction>
</comment>
<dbReference type="PANTHER" id="PTHR21098">
    <property type="entry name" value="RIBOFLAVIN SYNTHASE ALPHA CHAIN"/>
    <property type="match status" value="1"/>
</dbReference>
<evidence type="ECO:0000313" key="13">
    <source>
        <dbReference type="Proteomes" id="UP001164909"/>
    </source>
</evidence>
<dbReference type="RefSeq" id="WP_045170371.1">
    <property type="nucleotide sequence ID" value="NZ_CP113865.1"/>
</dbReference>
<feature type="domain" description="Lumazine-binding" evidence="11">
    <location>
        <begin position="95"/>
        <end position="191"/>
    </location>
</feature>
<feature type="domain" description="Lumazine-binding" evidence="11">
    <location>
        <begin position="1"/>
        <end position="94"/>
    </location>
</feature>
<keyword evidence="6" id="KW-0686">Riboflavin biosynthesis</keyword>
<evidence type="ECO:0000259" key="11">
    <source>
        <dbReference type="PROSITE" id="PS51177"/>
    </source>
</evidence>
<dbReference type="InterPro" id="IPR023366">
    <property type="entry name" value="ATP_synth_asu-like_sf"/>
</dbReference>
<dbReference type="Pfam" id="PF00677">
    <property type="entry name" value="Lum_binding"/>
    <property type="match status" value="2"/>
</dbReference>
<dbReference type="PROSITE" id="PS51177">
    <property type="entry name" value="LUMAZINE_BIND"/>
    <property type="match status" value="2"/>
</dbReference>
<dbReference type="CDD" id="cd00402">
    <property type="entry name" value="Riboflavin_synthase_like"/>
    <property type="match status" value="1"/>
</dbReference>
<dbReference type="GO" id="GO:0004746">
    <property type="term" value="F:riboflavin synthase activity"/>
    <property type="evidence" value="ECO:0007669"/>
    <property type="project" value="UniProtKB-EC"/>
</dbReference>
<accession>A0ABY7BNA2</accession>
<dbReference type="EC" id="2.5.1.9" evidence="4 9"/>
<sequence length="192" mass="21404">MFSGIVEEIGKVVELKKLGDIVKLKVETKKITGSIGDSIAIDGVCLTITNILENRFEFDISPETMNRTTLRFLKEGMYVNLQSAMRLCDRIGGHIVLGHVDCIGSIYLQKIQGKSQIIGIKPYENFKGLVVRKGSIAIDGISLTVVDVFDTYFTISLIPHTIQNTTLSFKKAGDFVNIEFDYIAKIVKENLR</sequence>
<evidence type="ECO:0000256" key="2">
    <source>
        <dbReference type="ARBA" id="ARBA00002803"/>
    </source>
</evidence>
<keyword evidence="13" id="KW-1185">Reference proteome</keyword>
<dbReference type="InterPro" id="IPR001783">
    <property type="entry name" value="Lumazine-bd"/>
</dbReference>
<evidence type="ECO:0000313" key="12">
    <source>
        <dbReference type="EMBL" id="WAM34313.1"/>
    </source>
</evidence>
<evidence type="ECO:0000256" key="6">
    <source>
        <dbReference type="ARBA" id="ARBA00022619"/>
    </source>
</evidence>
<dbReference type="InterPro" id="IPR017938">
    <property type="entry name" value="Riboflavin_synthase-like_b-brl"/>
</dbReference>
<evidence type="ECO:0000256" key="8">
    <source>
        <dbReference type="ARBA" id="ARBA00022737"/>
    </source>
</evidence>
<keyword evidence="7 12" id="KW-0808">Transferase</keyword>
<feature type="repeat" description="Lumazine-binding" evidence="10">
    <location>
        <begin position="95"/>
        <end position="191"/>
    </location>
</feature>
<dbReference type="SUPFAM" id="SSF63380">
    <property type="entry name" value="Riboflavin synthase domain-like"/>
    <property type="match status" value="2"/>
</dbReference>
<evidence type="ECO:0000256" key="10">
    <source>
        <dbReference type="PROSITE-ProRule" id="PRU00524"/>
    </source>
</evidence>
<feature type="repeat" description="Lumazine-binding" evidence="10">
    <location>
        <begin position="1"/>
        <end position="94"/>
    </location>
</feature>
<dbReference type="NCBIfam" id="NF006767">
    <property type="entry name" value="PRK09289.1"/>
    <property type="match status" value="1"/>
</dbReference>
<organism evidence="12 13">
    <name type="scientific">Caldicellulosiruptor morganii</name>
    <dbReference type="NCBI Taxonomy" id="1387555"/>
    <lineage>
        <taxon>Bacteria</taxon>
        <taxon>Bacillati</taxon>
        <taxon>Bacillota</taxon>
        <taxon>Bacillota incertae sedis</taxon>
        <taxon>Caldicellulosiruptorales</taxon>
        <taxon>Caldicellulosiruptoraceae</taxon>
        <taxon>Caldicellulosiruptor</taxon>
    </lineage>
</organism>
<comment type="function">
    <text evidence="2">Catalyzes the dismutation of two molecules of 6,7-dimethyl-8-ribityllumazine, resulting in the formation of riboflavin and 5-amino-6-(D-ribitylamino)uracil.</text>
</comment>
<evidence type="ECO:0000256" key="1">
    <source>
        <dbReference type="ARBA" id="ARBA00000968"/>
    </source>
</evidence>
<evidence type="ECO:0000256" key="4">
    <source>
        <dbReference type="ARBA" id="ARBA00012827"/>
    </source>
</evidence>
<gene>
    <name evidence="12" type="ORF">OTK00_000497</name>
</gene>
<dbReference type="InterPro" id="IPR026017">
    <property type="entry name" value="Lumazine-bd_dom"/>
</dbReference>